<evidence type="ECO:0000313" key="11">
    <source>
        <dbReference type="ZFIN" id="ZDB-GENE-030616-396"/>
    </source>
</evidence>
<dbReference type="PANTHER" id="PTHR19944:SF99">
    <property type="entry name" value="HLA CLASS II HISTOCOMPATIBILITY ANTIGEN, DRB1 BETA CHAIN"/>
    <property type="match status" value="1"/>
</dbReference>
<dbReference type="AlphaFoldDB" id="Q95HJ4"/>
<protein>
    <submittedName>
        <fullName evidence="9">Novel protein similar to parts of MHC class II beta chain and MHC class II antigen</fullName>
    </submittedName>
    <submittedName>
        <fullName evidence="10">Si:busm1-228j01.6</fullName>
    </submittedName>
</protein>
<accession>A0A8M1MZM6</accession>
<dbReference type="Gene3D" id="3.10.320.10">
    <property type="entry name" value="Class II Histocompatibility Antigen, M Beta Chain, Chain B, domain 1"/>
    <property type="match status" value="1"/>
</dbReference>
<dbReference type="GO" id="GO:0042613">
    <property type="term" value="C:MHC class II protein complex"/>
    <property type="evidence" value="ECO:0000318"/>
    <property type="project" value="GO_Central"/>
</dbReference>
<dbReference type="GO" id="GO:0002503">
    <property type="term" value="P:peptide antigen assembly with MHC class II protein complex"/>
    <property type="evidence" value="ECO:0000318"/>
    <property type="project" value="GO_Central"/>
</dbReference>
<evidence type="ECO:0000256" key="7">
    <source>
        <dbReference type="SAM" id="SignalP"/>
    </source>
</evidence>
<dbReference type="OMA" id="QMLCHAS"/>
<keyword evidence="4" id="KW-1015">Disulfide bond</keyword>
<dbReference type="PANTHER" id="PTHR19944">
    <property type="entry name" value="MHC CLASS II-RELATED"/>
    <property type="match status" value="1"/>
</dbReference>
<dbReference type="OrthoDB" id="9940220at2759"/>
<evidence type="ECO:0000256" key="4">
    <source>
        <dbReference type="ARBA" id="ARBA00023157"/>
    </source>
</evidence>
<evidence type="ECO:0000256" key="6">
    <source>
        <dbReference type="SAM" id="Phobius"/>
    </source>
</evidence>
<reference evidence="10" key="2">
    <citation type="journal article" date="2013" name="Nature">
        <title>The zebrafish reference genome sequence and its relationship to the human genome.</title>
        <authorList>
            <consortium name="Genome Reference Consortium Zebrafish"/>
            <person name="Howe K."/>
            <person name="Clark M.D."/>
            <person name="Torroja C.F."/>
            <person name="Torrance J."/>
            <person name="Berthelot C."/>
            <person name="Muffato M."/>
            <person name="Collins J.E."/>
            <person name="Humphray S."/>
            <person name="McLaren K."/>
            <person name="Matthews L."/>
            <person name="McLaren S."/>
            <person name="Sealy I."/>
            <person name="Caccamo M."/>
            <person name="Churcher C."/>
            <person name="Scott C."/>
            <person name="Barrett J.C."/>
            <person name="Koch R."/>
            <person name="Rauch G.J."/>
            <person name="White S."/>
            <person name="Chow W."/>
            <person name="Kilian B."/>
            <person name="Quintais L.T."/>
            <person name="Guerra-Assuncao J.A."/>
            <person name="Zhou Y."/>
            <person name="Gu Y."/>
            <person name="Yen J."/>
            <person name="Vogel J.H."/>
            <person name="Eyre T."/>
            <person name="Redmond S."/>
            <person name="Banerjee R."/>
            <person name="Chi J."/>
            <person name="Fu B."/>
            <person name="Langley E."/>
            <person name="Maguire S.F."/>
            <person name="Laird G.K."/>
            <person name="Lloyd D."/>
            <person name="Kenyon E."/>
            <person name="Donaldson S."/>
            <person name="Sehra H."/>
            <person name="Almeida-King J."/>
            <person name="Loveland J."/>
            <person name="Trevanion S."/>
            <person name="Jones M."/>
            <person name="Quail M."/>
            <person name="Willey D."/>
            <person name="Hunt A."/>
            <person name="Burton J."/>
            <person name="Sims S."/>
            <person name="McLay K."/>
            <person name="Plumb B."/>
            <person name="Davis J."/>
            <person name="Clee C."/>
            <person name="Oliver K."/>
            <person name="Clark R."/>
            <person name="Riddle C."/>
            <person name="Elliot D."/>
            <person name="Eliott D."/>
            <person name="Threadgold G."/>
            <person name="Harden G."/>
            <person name="Ware D."/>
            <person name="Begum S."/>
            <person name="Mortimore B."/>
            <person name="Mortimer B."/>
            <person name="Kerry G."/>
            <person name="Heath P."/>
            <person name="Phillimore B."/>
            <person name="Tracey A."/>
            <person name="Corby N."/>
            <person name="Dunn M."/>
            <person name="Johnson C."/>
            <person name="Wood J."/>
            <person name="Clark S."/>
            <person name="Pelan S."/>
            <person name="Griffiths G."/>
            <person name="Smith M."/>
            <person name="Glithero R."/>
            <person name="Howden P."/>
            <person name="Barker N."/>
            <person name="Lloyd C."/>
            <person name="Stevens C."/>
            <person name="Harley J."/>
            <person name="Holt K."/>
            <person name="Panagiotidis G."/>
            <person name="Lovell J."/>
            <person name="Beasley H."/>
            <person name="Henderson C."/>
            <person name="Gordon D."/>
            <person name="Auger K."/>
            <person name="Wright D."/>
            <person name="Collins J."/>
            <person name="Raisen C."/>
            <person name="Dyer L."/>
            <person name="Leung K."/>
            <person name="Robertson L."/>
            <person name="Ambridge K."/>
            <person name="Leongamornlert D."/>
            <person name="McGuire S."/>
            <person name="Gilderthorp R."/>
            <person name="Griffiths C."/>
            <person name="Manthravadi D."/>
            <person name="Nichol S."/>
            <person name="Barker G."/>
            <person name="Whitehead S."/>
            <person name="Kay M."/>
            <person name="Brown J."/>
            <person name="Murnane C."/>
            <person name="Gray E."/>
            <person name="Humphries M."/>
            <person name="Sycamore N."/>
            <person name="Barker D."/>
            <person name="Saunders D."/>
            <person name="Wallis J."/>
            <person name="Babbage A."/>
            <person name="Hammond S."/>
            <person name="Mashreghi-Mohammadi M."/>
            <person name="Barr L."/>
            <person name="Martin S."/>
            <person name="Wray P."/>
            <person name="Ellington A."/>
            <person name="Matthews N."/>
            <person name="Ellwood M."/>
            <person name="Woodmansey R."/>
            <person name="Clark G."/>
            <person name="Cooper J."/>
            <person name="Cooper J."/>
            <person name="Tromans A."/>
            <person name="Grafham D."/>
            <person name="Skuce C."/>
            <person name="Pandian R."/>
            <person name="Andrews R."/>
            <person name="Harrison E."/>
            <person name="Kimberley A."/>
            <person name="Garnett J."/>
            <person name="Fosker N."/>
            <person name="Hall R."/>
            <person name="Garner P."/>
            <person name="Kelly D."/>
            <person name="Bird C."/>
            <person name="Palmer S."/>
            <person name="Gehring I."/>
            <person name="Berger A."/>
            <person name="Dooley C.M."/>
            <person name="Ersan-Urun Z."/>
            <person name="Eser C."/>
            <person name="Geiger H."/>
            <person name="Geisler M."/>
            <person name="Karotki L."/>
            <person name="Kirn A."/>
            <person name="Konantz J."/>
            <person name="Konantz M."/>
            <person name="Oberlander M."/>
            <person name="Rudolph-Geiger S."/>
            <person name="Teucke M."/>
            <person name="Lanz C."/>
            <person name="Raddatz G."/>
            <person name="Osoegawa K."/>
            <person name="Zhu B."/>
            <person name="Rapp A."/>
            <person name="Widaa S."/>
            <person name="Langford C."/>
            <person name="Yang F."/>
            <person name="Schuster S.C."/>
            <person name="Carter N.P."/>
            <person name="Harrow J."/>
            <person name="Ning Z."/>
            <person name="Herrero J."/>
            <person name="Searle S.M."/>
            <person name="Enright A."/>
            <person name="Geisler R."/>
            <person name="Plasterk R.H."/>
            <person name="Lee C."/>
            <person name="Westerfield M."/>
            <person name="de Jong P.J."/>
            <person name="Zon L.I."/>
            <person name="Postlethwait J.H."/>
            <person name="Nusslein-Volhard C."/>
            <person name="Hubbard T.J."/>
            <person name="Roest Crollius H."/>
            <person name="Rogers J."/>
            <person name="Stemple D.L."/>
        </authorList>
    </citation>
    <scope>NUCLEOTIDE SEQUENCE [LARGE SCALE GENOMIC DNA]</scope>
    <source>
        <strain evidence="10">Tuebingen</strain>
    </source>
</reference>
<keyword evidence="2 6" id="KW-0812">Transmembrane</keyword>
<evidence type="ECO:0000256" key="5">
    <source>
        <dbReference type="ARBA" id="ARBA00023180"/>
    </source>
</evidence>
<reference evidence="9" key="1">
    <citation type="submission" date="2009-01" db="EMBL/GenBank/DDBJ databases">
        <authorList>
            <person name="Lloyd D."/>
        </authorList>
    </citation>
    <scope>NUCLEOTIDE SEQUENCE</scope>
</reference>
<dbReference type="PROSITE" id="PS50835">
    <property type="entry name" value="IG_LIKE"/>
    <property type="match status" value="1"/>
</dbReference>
<dbReference type="InterPro" id="IPR036179">
    <property type="entry name" value="Ig-like_dom_sf"/>
</dbReference>
<evidence type="ECO:0000256" key="1">
    <source>
        <dbReference type="ARBA" id="ARBA00004479"/>
    </source>
</evidence>
<feature type="domain" description="Ig-like" evidence="8">
    <location>
        <begin position="128"/>
        <end position="211"/>
    </location>
</feature>
<dbReference type="SUPFAM" id="SSF48726">
    <property type="entry name" value="Immunoglobulin"/>
    <property type="match status" value="1"/>
</dbReference>
<dbReference type="FunCoup" id="Q95HJ4">
    <property type="interactions" value="865"/>
</dbReference>
<evidence type="ECO:0000259" key="8">
    <source>
        <dbReference type="PROSITE" id="PS50835"/>
    </source>
</evidence>
<dbReference type="InterPro" id="IPR013783">
    <property type="entry name" value="Ig-like_fold"/>
</dbReference>
<dbReference type="SUPFAM" id="SSF54452">
    <property type="entry name" value="MHC antigen-recognition domain"/>
    <property type="match status" value="1"/>
</dbReference>
<dbReference type="ZFIN" id="ZDB-GENE-030616-396">
    <property type="gene designation" value="mhc2d8.45b1"/>
</dbReference>
<dbReference type="Reactome" id="R-DRE-2132295">
    <property type="pathway name" value="MHC class II antigen presentation"/>
</dbReference>
<dbReference type="SMR" id="Q95HJ4"/>
<dbReference type="InterPro" id="IPR007110">
    <property type="entry name" value="Ig-like_dom"/>
</dbReference>
<dbReference type="AGR" id="ZFIN:ZDB-GENE-030616-396"/>
<dbReference type="EMBL" id="CU914776">
    <property type="status" value="NOT_ANNOTATED_CDS"/>
    <property type="molecule type" value="Genomic_DNA"/>
</dbReference>
<organism evidence="9">
    <name type="scientific">Danio rerio</name>
    <name type="common">Zebrafish</name>
    <name type="synonym">Brachydanio rerio</name>
    <dbReference type="NCBI Taxonomy" id="7955"/>
    <lineage>
        <taxon>Eukaryota</taxon>
        <taxon>Metazoa</taxon>
        <taxon>Chordata</taxon>
        <taxon>Craniata</taxon>
        <taxon>Vertebrata</taxon>
        <taxon>Euteleostomi</taxon>
        <taxon>Actinopterygii</taxon>
        <taxon>Neopterygii</taxon>
        <taxon>Teleostei</taxon>
        <taxon>Ostariophysi</taxon>
        <taxon>Cypriniformes</taxon>
        <taxon>Danionidae</taxon>
        <taxon>Danioninae</taxon>
        <taxon>Danio</taxon>
    </lineage>
</organism>
<keyword evidence="5" id="KW-0325">Glycoprotein</keyword>
<gene>
    <name evidence="11" type="primary">mhc2d8.45b1</name>
    <name evidence="9" type="ORF">dZ228J01.6-001</name>
</gene>
<dbReference type="GO" id="GO:0050778">
    <property type="term" value="P:positive regulation of immune response"/>
    <property type="evidence" value="ECO:0000318"/>
    <property type="project" value="GO_Central"/>
</dbReference>
<keyword evidence="3 6" id="KW-1133">Transmembrane helix</keyword>
<name>Q95HJ4_DANRE</name>
<keyword evidence="6" id="KW-0472">Membrane</keyword>
<dbReference type="InterPro" id="IPR011162">
    <property type="entry name" value="MHC_I/II-like_Ag-recog"/>
</dbReference>
<dbReference type="GO" id="GO:0023026">
    <property type="term" value="F:MHC class II protein complex binding"/>
    <property type="evidence" value="ECO:0000318"/>
    <property type="project" value="GO_Central"/>
</dbReference>
<dbReference type="GO" id="GO:0031902">
    <property type="term" value="C:late endosome membrane"/>
    <property type="evidence" value="ECO:0000318"/>
    <property type="project" value="GO_Central"/>
</dbReference>
<dbReference type="InterPro" id="IPR000353">
    <property type="entry name" value="MHC_II_b_N"/>
</dbReference>
<evidence type="ECO:0000313" key="9">
    <source>
        <dbReference type="EMBL" id="CAD10086.1"/>
    </source>
</evidence>
<dbReference type="InterPro" id="IPR014745">
    <property type="entry name" value="MHC_II_a/b_N"/>
</dbReference>
<feature type="signal peptide" evidence="7">
    <location>
        <begin position="1"/>
        <end position="23"/>
    </location>
</feature>
<proteinExistence type="predicted"/>
<dbReference type="SMART" id="SM00921">
    <property type="entry name" value="MHC_II_beta"/>
    <property type="match status" value="1"/>
</dbReference>
<comment type="subcellular location">
    <subcellularLocation>
        <location evidence="1">Membrane</location>
        <topology evidence="1">Single-pass type I membrane protein</topology>
    </subcellularLocation>
</comment>
<sequence length="303" mass="34486">MNAKINYSLAAVFLSALFETVHAYYTYAQIQCHVSDSLQKIEFIFSVTYNMIELVRYNSTEDTFFGYTAIGQKFAEEYNKDKVLLAQHDFVLNQCRELGDVILPNAVWLAGECLIQLLTLNIKTKVKPEVIIRSVTEAKGNRKAVLVCSAYDFYPKGIKLTWMRDDKKVTAELTSSEVMADGHWHYQIHSYLEYFPQTGEKISCVVDHASSLKPMIYYWDPSLPESERSKIILGAVGLLMGIFTAAAGVIYYKRKQTDLLIEDAPKLLNRVELRGEWWPHHFSFTEAPAASNIGLLLCNSILI</sequence>
<dbReference type="Pfam" id="PF07654">
    <property type="entry name" value="C1-set"/>
    <property type="match status" value="1"/>
</dbReference>
<accession>Q95HJ4</accession>
<evidence type="ECO:0000256" key="2">
    <source>
        <dbReference type="ARBA" id="ARBA00022692"/>
    </source>
</evidence>
<dbReference type="Pfam" id="PF00969">
    <property type="entry name" value="MHC_II_beta"/>
    <property type="match status" value="1"/>
</dbReference>
<feature type="chain" id="PRO_5015099589" evidence="7">
    <location>
        <begin position="24"/>
        <end position="303"/>
    </location>
</feature>
<dbReference type="GO" id="GO:0005765">
    <property type="term" value="C:lysosomal membrane"/>
    <property type="evidence" value="ECO:0000318"/>
    <property type="project" value="GO_Central"/>
</dbReference>
<dbReference type="InterPro" id="IPR050160">
    <property type="entry name" value="MHC/Immunoglobulin"/>
</dbReference>
<keyword evidence="7" id="KW-0732">Signal</keyword>
<dbReference type="GO" id="GO:0006955">
    <property type="term" value="P:immune response"/>
    <property type="evidence" value="ECO:0007669"/>
    <property type="project" value="InterPro"/>
</dbReference>
<dbReference type="InterPro" id="IPR003597">
    <property type="entry name" value="Ig_C1-set"/>
</dbReference>
<evidence type="ECO:0000313" key="10">
    <source>
        <dbReference type="Ensembl" id="ENSDARP00000133249"/>
    </source>
</evidence>
<feature type="transmembrane region" description="Helical" evidence="6">
    <location>
        <begin position="231"/>
        <end position="252"/>
    </location>
</feature>
<dbReference type="Ensembl" id="ENSDART00000158784.2">
    <property type="protein sequence ID" value="ENSDARP00000133249.1"/>
    <property type="gene ID" value="ENSDARG00000041705.7"/>
</dbReference>
<evidence type="ECO:0000256" key="3">
    <source>
        <dbReference type="ARBA" id="ARBA00022989"/>
    </source>
</evidence>
<dbReference type="Gene3D" id="2.60.40.10">
    <property type="entry name" value="Immunoglobulins"/>
    <property type="match status" value="1"/>
</dbReference>
<dbReference type="GO" id="GO:0019886">
    <property type="term" value="P:antigen processing and presentation of exogenous peptide antigen via MHC class II"/>
    <property type="evidence" value="ECO:0000318"/>
    <property type="project" value="GO_Central"/>
</dbReference>
<dbReference type="SMART" id="SM00407">
    <property type="entry name" value="IGc1"/>
    <property type="match status" value="1"/>
</dbReference>
<reference evidence="10" key="3">
    <citation type="submission" date="2015-11" db="UniProtKB">
        <authorList>
            <consortium name="Ensembl"/>
        </authorList>
    </citation>
    <scope>IDENTIFICATION</scope>
    <source>
        <strain evidence="10">Tuebingen</strain>
    </source>
</reference>
<dbReference type="GO" id="GO:0042605">
    <property type="term" value="F:peptide antigen binding"/>
    <property type="evidence" value="ECO:0000318"/>
    <property type="project" value="GO_Central"/>
</dbReference>
<dbReference type="GO" id="GO:0050870">
    <property type="term" value="P:positive regulation of T cell activation"/>
    <property type="evidence" value="ECO:0000318"/>
    <property type="project" value="GO_Central"/>
</dbReference>
<dbReference type="EMBL" id="AL591442">
    <property type="protein sequence ID" value="CAD10086.1"/>
    <property type="molecule type" value="Genomic_DNA"/>
</dbReference>
<dbReference type="Bgee" id="ENSDARG00000041705">
    <property type="expression patterns" value="Expressed in pharyngeal gill and 1 other cell type or tissue"/>
</dbReference>
<dbReference type="GeneTree" id="ENSGT00950000183127"/>